<dbReference type="SUPFAM" id="SSF53756">
    <property type="entry name" value="UDP-Glycosyltransferase/glycogen phosphorylase"/>
    <property type="match status" value="1"/>
</dbReference>
<dbReference type="Gene3D" id="3.40.50.150">
    <property type="entry name" value="Vaccinia Virus protein VP39"/>
    <property type="match status" value="1"/>
</dbReference>
<dbReference type="EMBL" id="SRSC01000001">
    <property type="protein sequence ID" value="TGU74974.1"/>
    <property type="molecule type" value="Genomic_DNA"/>
</dbReference>
<evidence type="ECO:0000256" key="1">
    <source>
        <dbReference type="SAM" id="Coils"/>
    </source>
</evidence>
<organism evidence="2 3">
    <name type="scientific">Geomonas terrae</name>
    <dbReference type="NCBI Taxonomy" id="2562681"/>
    <lineage>
        <taxon>Bacteria</taxon>
        <taxon>Pseudomonadati</taxon>
        <taxon>Thermodesulfobacteriota</taxon>
        <taxon>Desulfuromonadia</taxon>
        <taxon>Geobacterales</taxon>
        <taxon>Geobacteraceae</taxon>
        <taxon>Geomonas</taxon>
    </lineage>
</organism>
<reference evidence="2 3" key="1">
    <citation type="submission" date="2019-04" db="EMBL/GenBank/DDBJ databases">
        <title>Geobacter oryzae sp. nov., ferric-reducing bacteria isolated from paddy soil.</title>
        <authorList>
            <person name="Xu Z."/>
            <person name="Masuda Y."/>
            <person name="Itoh H."/>
            <person name="Senoo K."/>
        </authorList>
    </citation>
    <scope>NUCLEOTIDE SEQUENCE [LARGE SCALE GENOMIC DNA]</scope>
    <source>
        <strain evidence="2 3">Red111</strain>
    </source>
</reference>
<evidence type="ECO:0000313" key="2">
    <source>
        <dbReference type="EMBL" id="TGU74974.1"/>
    </source>
</evidence>
<name>A0A4S1CMG5_9BACT</name>
<keyword evidence="3" id="KW-1185">Reference proteome</keyword>
<dbReference type="RefSeq" id="WP_135869290.1">
    <property type="nucleotide sequence ID" value="NZ_SRSC01000001.1"/>
</dbReference>
<gene>
    <name evidence="2" type="ORF">E4633_05825</name>
</gene>
<sequence length="659" mass="72841">MLEQQKKHIVIGDNSPGVGDYLLLTAVAREVKLANPFATVELQVSKRAELFLHNPFIDEVRTMADPFVTPNSGDGLWVERKCRFYGVEPHSTLPQIFLTDHEVRQAAARHKRTSKPLITIGIDCAPHWKHVRYMEGGFWQAVLKELGNDFDLVQIGLSGNITPLPGVPQLLDLPLREAAALQHLADLHLGVDTGDMHLALACGTDAIALVPQSSPDYNWKEWHYPSGVDYLPFGVSPSDVAGLIRTRVGTAPRMESLTIKRGGSGVTTARMASAKQIAQLVLARIAMKHDDDAIWSDTEKLLPFEANLVQLLDKNYEIWHLEDEARRADVSDSYIAGLKRQIDKSNQARNDIIERVDESLLHLVTNPSAPLNTEPPGLSFDRLTVLCLKIFHMEQEVQRDSASKAHRETCALKMRRLSEQLDDLTRALSNMLLEFRDGTRAFKTYYQFKMYNDASLNPSLYGSAPGAGAEPRFTPRQQYLFDKVTSLPGDAVIVEIGADHAEMATALGSACRGSARKVHCLATGRDFEAELTAAGLADQVTVLKSDSDDPLSDWSGANGGAQIDFLLIALHPEKGFPSFLSGHHMVKDGGLIGFYRPDPSASELFEAMKDLAQSALVNHEETDDLLVGQKMGQTTRMLEILISKQTALHKFERGGRDAR</sequence>
<dbReference type="Pfam" id="PF14063">
    <property type="entry name" value="DUF4254"/>
    <property type="match status" value="1"/>
</dbReference>
<dbReference type="InterPro" id="IPR025350">
    <property type="entry name" value="DUF4254"/>
</dbReference>
<comment type="caution">
    <text evidence="2">The sequence shown here is derived from an EMBL/GenBank/DDBJ whole genome shotgun (WGS) entry which is preliminary data.</text>
</comment>
<accession>A0A4S1CMG5</accession>
<evidence type="ECO:0000313" key="3">
    <source>
        <dbReference type="Proteomes" id="UP000306416"/>
    </source>
</evidence>
<dbReference type="AlphaFoldDB" id="A0A4S1CMG5"/>
<dbReference type="Gene3D" id="3.40.50.2000">
    <property type="entry name" value="Glycogen Phosphorylase B"/>
    <property type="match status" value="1"/>
</dbReference>
<dbReference type="InterPro" id="IPR029063">
    <property type="entry name" value="SAM-dependent_MTases_sf"/>
</dbReference>
<keyword evidence="1" id="KW-0175">Coiled coil</keyword>
<proteinExistence type="predicted"/>
<feature type="coiled-coil region" evidence="1">
    <location>
        <begin position="407"/>
        <end position="434"/>
    </location>
</feature>
<dbReference type="Proteomes" id="UP000306416">
    <property type="component" value="Unassembled WGS sequence"/>
</dbReference>
<protein>
    <submittedName>
        <fullName evidence="2">DUF4254 domain-containing protein</fullName>
    </submittedName>
</protein>